<reference evidence="1" key="1">
    <citation type="journal article" date="2020" name="New Phytol.">
        <title>Comparative genomics reveals dynamic genome evolution in host specialist ectomycorrhizal fungi.</title>
        <authorList>
            <person name="Lofgren L.A."/>
            <person name="Nguyen N.H."/>
            <person name="Vilgalys R."/>
            <person name="Ruytinx J."/>
            <person name="Liao H.L."/>
            <person name="Branco S."/>
            <person name="Kuo A."/>
            <person name="LaButti K."/>
            <person name="Lipzen A."/>
            <person name="Andreopoulos W."/>
            <person name="Pangilinan J."/>
            <person name="Riley R."/>
            <person name="Hundley H."/>
            <person name="Na H."/>
            <person name="Barry K."/>
            <person name="Grigoriev I.V."/>
            <person name="Stajich J.E."/>
            <person name="Kennedy P.G."/>
        </authorList>
    </citation>
    <scope>NUCLEOTIDE SEQUENCE</scope>
    <source>
        <strain evidence="1">MN1</strain>
    </source>
</reference>
<dbReference type="RefSeq" id="XP_041198146.1">
    <property type="nucleotide sequence ID" value="XM_041343405.1"/>
</dbReference>
<gene>
    <name evidence="1" type="ORF">BJ212DRAFT_524975</name>
</gene>
<organism evidence="1 2">
    <name type="scientific">Suillus subaureus</name>
    <dbReference type="NCBI Taxonomy" id="48587"/>
    <lineage>
        <taxon>Eukaryota</taxon>
        <taxon>Fungi</taxon>
        <taxon>Dikarya</taxon>
        <taxon>Basidiomycota</taxon>
        <taxon>Agaricomycotina</taxon>
        <taxon>Agaricomycetes</taxon>
        <taxon>Agaricomycetidae</taxon>
        <taxon>Boletales</taxon>
        <taxon>Suillineae</taxon>
        <taxon>Suillaceae</taxon>
        <taxon>Suillus</taxon>
    </lineage>
</organism>
<sequence>MARHTTRDSEDSAFPQLQGPVFMRRPSQASIDHLSNPRLPARYLQAALKMNSQICCKTQRIIRDLALRHIDFSIPYLEQSQSQIEFFKREVLLDMKLSHLIWYQDAWVVEVFLRIIYHRPRIMKNFQQLDSELQITQHDHPCQRQSNVRSINLATQPEDVQHDRPHQMSFTVCSNNQATHWQPEDVQVLPYSTDNYAQGRLTYML</sequence>
<accession>A0A9P7JIP1</accession>
<dbReference type="OrthoDB" id="2670118at2759"/>
<dbReference type="Proteomes" id="UP000807769">
    <property type="component" value="Unassembled WGS sequence"/>
</dbReference>
<name>A0A9P7JIP1_9AGAM</name>
<evidence type="ECO:0000313" key="1">
    <source>
        <dbReference type="EMBL" id="KAG1824429.1"/>
    </source>
</evidence>
<comment type="caution">
    <text evidence="1">The sequence shown here is derived from an EMBL/GenBank/DDBJ whole genome shotgun (WGS) entry which is preliminary data.</text>
</comment>
<proteinExistence type="predicted"/>
<protein>
    <submittedName>
        <fullName evidence="1">Uncharacterized protein</fullName>
    </submittedName>
</protein>
<dbReference type="AlphaFoldDB" id="A0A9P7JIP1"/>
<evidence type="ECO:0000313" key="2">
    <source>
        <dbReference type="Proteomes" id="UP000807769"/>
    </source>
</evidence>
<dbReference type="GeneID" id="64637421"/>
<keyword evidence="2" id="KW-1185">Reference proteome</keyword>
<dbReference type="EMBL" id="JABBWG010000003">
    <property type="protein sequence ID" value="KAG1824429.1"/>
    <property type="molecule type" value="Genomic_DNA"/>
</dbReference>